<evidence type="ECO:0000313" key="1">
    <source>
        <dbReference type="EMBL" id="CAB1367670.1"/>
    </source>
</evidence>
<dbReference type="KEGG" id="doe:DENOEST_0505"/>
<dbReference type="RefSeq" id="WP_145770594.1">
    <property type="nucleotide sequence ID" value="NZ_LR778301.1"/>
</dbReference>
<accession>A0A6S6XSI5</accession>
<organism evidence="1 2">
    <name type="scientific">Denitratisoma oestradiolicum</name>
    <dbReference type="NCBI Taxonomy" id="311182"/>
    <lineage>
        <taxon>Bacteria</taxon>
        <taxon>Pseudomonadati</taxon>
        <taxon>Pseudomonadota</taxon>
        <taxon>Betaproteobacteria</taxon>
        <taxon>Nitrosomonadales</taxon>
        <taxon>Sterolibacteriaceae</taxon>
        <taxon>Denitratisoma</taxon>
    </lineage>
</organism>
<gene>
    <name evidence="1" type="ORF">DENOEST_0505</name>
</gene>
<keyword evidence="2" id="KW-1185">Reference proteome</keyword>
<dbReference type="InterPro" id="IPR010982">
    <property type="entry name" value="Lambda_DNA-bd_dom_sf"/>
</dbReference>
<proteinExistence type="predicted"/>
<protein>
    <submittedName>
        <fullName evidence="1">Putative Cro/C1-type HTH DNA-binding domain-containing protein</fullName>
    </submittedName>
</protein>
<dbReference type="Gene3D" id="1.10.260.40">
    <property type="entry name" value="lambda repressor-like DNA-binding domains"/>
    <property type="match status" value="1"/>
</dbReference>
<dbReference type="SUPFAM" id="SSF47413">
    <property type="entry name" value="lambda repressor-like DNA-binding domains"/>
    <property type="match status" value="1"/>
</dbReference>
<dbReference type="OrthoDB" id="5298444at2"/>
<dbReference type="EMBL" id="LR778301">
    <property type="protein sequence ID" value="CAB1367670.1"/>
    <property type="molecule type" value="Genomic_DNA"/>
</dbReference>
<dbReference type="SMART" id="SM00530">
    <property type="entry name" value="HTH_XRE"/>
    <property type="match status" value="1"/>
</dbReference>
<dbReference type="AlphaFoldDB" id="A0A6S6XSI5"/>
<evidence type="ECO:0000313" key="2">
    <source>
        <dbReference type="Proteomes" id="UP000515733"/>
    </source>
</evidence>
<sequence>MPAIKSDSDIPLLLTALKSLFRAQGLRYEDIAVALDISRMTVKRYLSGKGLNLAVLEQLCRLAGVTLLELSELAVQYAPPRDEQLSEAQENALAEHHSLAVLLHLLMAGWTPSEIQTEFDLADHELVAALGYMDRLGFIDLMPGNKVRLRSLRHINWSGNTRLKRSFDRHLKQHFNKDFDDPEVRWRYRLVKLSDASLRRLESMFEEWSRAVHALAQEDRDLPENQCRWHGVLMATQPVDISEVRTPSFLAPTDPDSPAVPIR</sequence>
<name>A0A6S6XSI5_9PROT</name>
<keyword evidence="1" id="KW-0238">DNA-binding</keyword>
<dbReference type="Pfam" id="PF13560">
    <property type="entry name" value="HTH_31"/>
    <property type="match status" value="1"/>
</dbReference>
<dbReference type="GO" id="GO:0003677">
    <property type="term" value="F:DNA binding"/>
    <property type="evidence" value="ECO:0007669"/>
    <property type="project" value="UniProtKB-KW"/>
</dbReference>
<dbReference type="PROSITE" id="PS50943">
    <property type="entry name" value="HTH_CROC1"/>
    <property type="match status" value="1"/>
</dbReference>
<dbReference type="Proteomes" id="UP000515733">
    <property type="component" value="Chromosome"/>
</dbReference>
<dbReference type="CDD" id="cd00093">
    <property type="entry name" value="HTH_XRE"/>
    <property type="match status" value="1"/>
</dbReference>
<dbReference type="InterPro" id="IPR001387">
    <property type="entry name" value="Cro/C1-type_HTH"/>
</dbReference>
<reference evidence="1 2" key="1">
    <citation type="submission" date="2020-03" db="EMBL/GenBank/DDBJ databases">
        <authorList>
            <consortium name="Genoscope - CEA"/>
            <person name="William W."/>
        </authorList>
    </citation>
    <scope>NUCLEOTIDE SEQUENCE [LARGE SCALE GENOMIC DNA]</scope>
    <source>
        <strain evidence="2">DSM 16959</strain>
    </source>
</reference>